<reference evidence="2 3" key="1">
    <citation type="submission" date="2017-09" db="EMBL/GenBank/DDBJ databases">
        <title>Large-scale bioinformatics analysis of Bacillus genomes uncovers conserved roles of natural products in bacterial physiology.</title>
        <authorList>
            <consortium name="Agbiome Team Llc"/>
            <person name="Bleich R.M."/>
            <person name="Kirk G.J."/>
            <person name="Santa Maria K.C."/>
            <person name="Allen S.E."/>
            <person name="Farag S."/>
            <person name="Shank E.A."/>
            <person name="Bowers A."/>
        </authorList>
    </citation>
    <scope>NUCLEOTIDE SEQUENCE [LARGE SCALE GENOMIC DNA]</scope>
    <source>
        <strain evidence="2 3">AFS005140</strain>
    </source>
</reference>
<dbReference type="Gene3D" id="3.90.580.10">
    <property type="entry name" value="Zinc finger, CHC2-type domain"/>
    <property type="match status" value="1"/>
</dbReference>
<dbReference type="EMBL" id="NTYF01000023">
    <property type="protein sequence ID" value="PER55755.1"/>
    <property type="molecule type" value="Genomic_DNA"/>
</dbReference>
<evidence type="ECO:0000313" key="2">
    <source>
        <dbReference type="EMBL" id="PER55755.1"/>
    </source>
</evidence>
<feature type="domain" description="Zinc finger CHC2-type" evidence="1">
    <location>
        <begin position="40"/>
        <end position="105"/>
    </location>
</feature>
<proteinExistence type="predicted"/>
<accession>A0ABD6S7H2</accession>
<sequence>MEIIEEQVQKAREELRKQIPMSKYLTDHKLGYGLSESGKIRCPVHDDSSPSFFFDDSLGTGNCFGCGVKGTVLEIHYARMKQTDERYTQVKAIYDLGRKYGVTIPNLYKREISRYGKSHIRPSKRKRGEMTEDIARAKAERLTAMVKQLEDIDIKVQCYREIDAMWRGDATALSVYKKVMDIVKEERAKQVRLARQEAESCEG</sequence>
<evidence type="ECO:0000313" key="3">
    <source>
        <dbReference type="Proteomes" id="UP000219897"/>
    </source>
</evidence>
<dbReference type="InterPro" id="IPR002694">
    <property type="entry name" value="Znf_CHC2"/>
</dbReference>
<dbReference type="Pfam" id="PF01807">
    <property type="entry name" value="Zn_ribbon_DnaG"/>
    <property type="match status" value="1"/>
</dbReference>
<dbReference type="Proteomes" id="UP000219897">
    <property type="component" value="Unassembled WGS sequence"/>
</dbReference>
<dbReference type="InterPro" id="IPR036977">
    <property type="entry name" value="DNA_primase_Znf_CHC2"/>
</dbReference>
<name>A0ABD6S7H2_BACTU</name>
<dbReference type="SUPFAM" id="SSF57783">
    <property type="entry name" value="Zinc beta-ribbon"/>
    <property type="match status" value="1"/>
</dbReference>
<comment type="caution">
    <text evidence="2">The sequence shown here is derived from an EMBL/GenBank/DDBJ whole genome shotgun (WGS) entry which is preliminary data.</text>
</comment>
<gene>
    <name evidence="2" type="ORF">CN495_08350</name>
</gene>
<protein>
    <recommendedName>
        <fullName evidence="1">Zinc finger CHC2-type domain-containing protein</fullName>
    </recommendedName>
</protein>
<dbReference type="AlphaFoldDB" id="A0ABD6S7H2"/>
<organism evidence="2 3">
    <name type="scientific">Bacillus thuringiensis</name>
    <dbReference type="NCBI Taxonomy" id="1428"/>
    <lineage>
        <taxon>Bacteria</taxon>
        <taxon>Bacillati</taxon>
        <taxon>Bacillota</taxon>
        <taxon>Bacilli</taxon>
        <taxon>Bacillales</taxon>
        <taxon>Bacillaceae</taxon>
        <taxon>Bacillus</taxon>
        <taxon>Bacillus cereus group</taxon>
    </lineage>
</organism>
<evidence type="ECO:0000259" key="1">
    <source>
        <dbReference type="Pfam" id="PF01807"/>
    </source>
</evidence>